<proteinExistence type="predicted"/>
<reference evidence="1 2" key="1">
    <citation type="submission" date="2020-05" db="EMBL/GenBank/DDBJ databases">
        <title>Identification and distribution of gene clusters putatively required for synthesis of sphingolipid metabolism inhibitors in phylogenetically diverse species of the filamentous fungus Fusarium.</title>
        <authorList>
            <person name="Kim H.-S."/>
            <person name="Busman M."/>
            <person name="Brown D.W."/>
            <person name="Divon H."/>
            <person name="Uhlig S."/>
            <person name="Proctor R.H."/>
        </authorList>
    </citation>
    <scope>NUCLEOTIDE SEQUENCE [LARGE SCALE GENOMIC DNA]</scope>
    <source>
        <strain evidence="1 2">NRRL 66235</strain>
    </source>
</reference>
<dbReference type="EMBL" id="JAAOAN010000001">
    <property type="protein sequence ID" value="KAF5725249.1"/>
    <property type="molecule type" value="Genomic_DNA"/>
</dbReference>
<accession>A0A8H6DQ68</accession>
<comment type="caution">
    <text evidence="1">The sequence shown here is derived from an EMBL/GenBank/DDBJ whole genome shotgun (WGS) entry which is preliminary data.</text>
</comment>
<sequence length="208" mass="22765">MTEHNSSRSQDYTTSNIIVAGSEFGCHICVEYNEAVGFVPPVASCGSSTKHNMDDTISEETNRPASVLQPLVPCSLPPNPAEWLSLASWSDPNAPEVSNFPEGTYLLLDEQEAMEQTNLYGLPPADSTSLLASYRDFILYGEQDCFKDLESPFFEQAYVMPQTQDDSGSISDDDGECYCGYCRPFLLQDGVEQEEDLWIGEGGVASAA</sequence>
<dbReference type="Proteomes" id="UP000544331">
    <property type="component" value="Unassembled WGS sequence"/>
</dbReference>
<evidence type="ECO:0000313" key="2">
    <source>
        <dbReference type="Proteomes" id="UP000544331"/>
    </source>
</evidence>
<dbReference type="AlphaFoldDB" id="A0A8H6DQ68"/>
<organism evidence="1 2">
    <name type="scientific">Fusarium mundagurra</name>
    <dbReference type="NCBI Taxonomy" id="1567541"/>
    <lineage>
        <taxon>Eukaryota</taxon>
        <taxon>Fungi</taxon>
        <taxon>Dikarya</taxon>
        <taxon>Ascomycota</taxon>
        <taxon>Pezizomycotina</taxon>
        <taxon>Sordariomycetes</taxon>
        <taxon>Hypocreomycetidae</taxon>
        <taxon>Hypocreales</taxon>
        <taxon>Nectriaceae</taxon>
        <taxon>Fusarium</taxon>
        <taxon>Fusarium fujikuroi species complex</taxon>
    </lineage>
</organism>
<dbReference type="OrthoDB" id="4980090at2759"/>
<keyword evidence="2" id="KW-1185">Reference proteome</keyword>
<protein>
    <submittedName>
        <fullName evidence="1">Uncharacterized protein</fullName>
    </submittedName>
</protein>
<name>A0A8H6DQ68_9HYPO</name>
<evidence type="ECO:0000313" key="1">
    <source>
        <dbReference type="EMBL" id="KAF5725249.1"/>
    </source>
</evidence>
<gene>
    <name evidence="1" type="ORF">FMUND_7</name>
</gene>